<dbReference type="PIRSF" id="PIRSF005639">
    <property type="entry name" value="Glut_amidoT_SNO"/>
    <property type="match status" value="1"/>
</dbReference>
<gene>
    <name evidence="10" type="ORF">F1559_002045</name>
</gene>
<dbReference type="PANTHER" id="PTHR31559">
    <property type="entry name" value="PYRIDOXAL 5'-PHOSPHATE SYNTHASE SUBUNIT SNO"/>
    <property type="match status" value="1"/>
</dbReference>
<dbReference type="GO" id="GO:0008614">
    <property type="term" value="P:pyridoxine metabolic process"/>
    <property type="evidence" value="ECO:0007669"/>
    <property type="project" value="TreeGrafter"/>
</dbReference>
<evidence type="ECO:0000256" key="8">
    <source>
        <dbReference type="PIRSR" id="PIRSR005639-1"/>
    </source>
</evidence>
<feature type="binding site" evidence="9">
    <location>
        <begin position="63"/>
        <end position="65"/>
    </location>
    <ligand>
        <name>L-glutamine</name>
        <dbReference type="ChEBI" id="CHEBI:58359"/>
    </ligand>
</feature>
<evidence type="ECO:0000256" key="9">
    <source>
        <dbReference type="PIRSR" id="PIRSR005639-2"/>
    </source>
</evidence>
<accession>A0A7J7IFE0</accession>
<evidence type="ECO:0000256" key="1">
    <source>
        <dbReference type="ARBA" id="ARBA00008345"/>
    </source>
</evidence>
<feature type="active site" description="Charge relay system" evidence="8">
    <location>
        <position position="195"/>
    </location>
</feature>
<dbReference type="OrthoDB" id="2039at2759"/>
<evidence type="ECO:0000256" key="2">
    <source>
        <dbReference type="ARBA" id="ARBA00012918"/>
    </source>
</evidence>
<keyword evidence="3" id="KW-0378">Hydrolase</keyword>
<dbReference type="CDD" id="cd01749">
    <property type="entry name" value="GATase1_PB"/>
    <property type="match status" value="1"/>
</dbReference>
<keyword evidence="4" id="KW-0663">Pyridoxal phosphate</keyword>
<dbReference type="EMBL" id="VWRR01000016">
    <property type="protein sequence ID" value="KAF6001051.1"/>
    <property type="molecule type" value="Genomic_DNA"/>
</dbReference>
<comment type="caution">
    <text evidence="10">The sequence shown here is derived from an EMBL/GenBank/DDBJ whole genome shotgun (WGS) entry which is preliminary data.</text>
</comment>
<dbReference type="PROSITE" id="PS51130">
    <property type="entry name" value="PDXT_SNO_2"/>
    <property type="match status" value="1"/>
</dbReference>
<evidence type="ECO:0000313" key="11">
    <source>
        <dbReference type="Proteomes" id="UP000530660"/>
    </source>
</evidence>
<keyword evidence="6" id="KW-0456">Lyase</keyword>
<evidence type="ECO:0000313" key="10">
    <source>
        <dbReference type="EMBL" id="KAF6001051.1"/>
    </source>
</evidence>
<dbReference type="PROSITE" id="PS51273">
    <property type="entry name" value="GATASE_TYPE_1"/>
    <property type="match status" value="1"/>
</dbReference>
<reference evidence="10 11" key="1">
    <citation type="journal article" date="2020" name="J. Phycol.">
        <title>Comparative genome analysis reveals Cyanidiococcus gen. nov., a new extremophilic red algal genus sister to Cyanidioschyzon (Cyanidioschyzonaceae, Rhodophyta).</title>
        <authorList>
            <person name="Liu S.-L."/>
            <person name="Chiang Y.-R."/>
            <person name="Yoon H.S."/>
            <person name="Fu H.-Y."/>
        </authorList>
    </citation>
    <scope>NUCLEOTIDE SEQUENCE [LARGE SCALE GENOMIC DNA]</scope>
    <source>
        <strain evidence="10 11">THAL066</strain>
    </source>
</reference>
<dbReference type="PANTHER" id="PTHR31559:SF0">
    <property type="entry name" value="PYRIDOXAL 5'-PHOSPHATE SYNTHASE SUBUNIT SNO1-RELATED"/>
    <property type="match status" value="1"/>
</dbReference>
<dbReference type="Proteomes" id="UP000530660">
    <property type="component" value="Unassembled WGS sequence"/>
</dbReference>
<keyword evidence="5" id="KW-0315">Glutamine amidotransferase</keyword>
<feature type="active site" description="Nucleophile" evidence="8">
    <location>
        <position position="97"/>
    </location>
</feature>
<dbReference type="GO" id="GO:1903600">
    <property type="term" value="C:glutaminase complex"/>
    <property type="evidence" value="ECO:0007669"/>
    <property type="project" value="TreeGrafter"/>
</dbReference>
<dbReference type="HAMAP" id="MF_01615">
    <property type="entry name" value="PdxT"/>
    <property type="match status" value="1"/>
</dbReference>
<evidence type="ECO:0000256" key="6">
    <source>
        <dbReference type="ARBA" id="ARBA00023239"/>
    </source>
</evidence>
<dbReference type="SUPFAM" id="SSF52317">
    <property type="entry name" value="Class I glutamine amidotransferase-like"/>
    <property type="match status" value="1"/>
</dbReference>
<feature type="binding site" evidence="9">
    <location>
        <begin position="155"/>
        <end position="156"/>
    </location>
    <ligand>
        <name>L-glutamine</name>
        <dbReference type="ChEBI" id="CHEBI:58359"/>
    </ligand>
</feature>
<keyword evidence="11" id="KW-1185">Reference proteome</keyword>
<comment type="catalytic activity">
    <reaction evidence="7">
        <text>L-glutamine + H2O = L-glutamate + NH4(+)</text>
        <dbReference type="Rhea" id="RHEA:15889"/>
        <dbReference type="ChEBI" id="CHEBI:15377"/>
        <dbReference type="ChEBI" id="CHEBI:28938"/>
        <dbReference type="ChEBI" id="CHEBI:29985"/>
        <dbReference type="ChEBI" id="CHEBI:58359"/>
        <dbReference type="EC" id="3.5.1.2"/>
    </reaction>
</comment>
<dbReference type="GO" id="GO:0016829">
    <property type="term" value="F:lyase activity"/>
    <property type="evidence" value="ECO:0007669"/>
    <property type="project" value="UniProtKB-KW"/>
</dbReference>
<dbReference type="InterPro" id="IPR021196">
    <property type="entry name" value="PdxT/SNO_CS"/>
</dbReference>
<dbReference type="GO" id="GO:0042823">
    <property type="term" value="P:pyridoxal phosphate biosynthetic process"/>
    <property type="evidence" value="ECO:0007669"/>
    <property type="project" value="InterPro"/>
</dbReference>
<evidence type="ECO:0000256" key="7">
    <source>
        <dbReference type="ARBA" id="ARBA00049534"/>
    </source>
</evidence>
<comment type="similarity">
    <text evidence="1">Belongs to the glutaminase PdxT/SNO family.</text>
</comment>
<organism evidence="10 11">
    <name type="scientific">Cyanidiococcus yangmingshanensis</name>
    <dbReference type="NCBI Taxonomy" id="2690220"/>
    <lineage>
        <taxon>Eukaryota</taxon>
        <taxon>Rhodophyta</taxon>
        <taxon>Bangiophyceae</taxon>
        <taxon>Cyanidiales</taxon>
        <taxon>Cyanidiaceae</taxon>
        <taxon>Cyanidiococcus</taxon>
    </lineage>
</organism>
<dbReference type="InterPro" id="IPR002161">
    <property type="entry name" value="PdxT/SNO"/>
</dbReference>
<proteinExistence type="inferred from homology"/>
<name>A0A7J7IFE0_9RHOD</name>
<dbReference type="GO" id="GO:0004359">
    <property type="term" value="F:glutaminase activity"/>
    <property type="evidence" value="ECO:0007669"/>
    <property type="project" value="UniProtKB-EC"/>
</dbReference>
<feature type="binding site" evidence="9">
    <location>
        <position position="125"/>
    </location>
    <ligand>
        <name>L-glutamine</name>
        <dbReference type="ChEBI" id="CHEBI:58359"/>
    </ligand>
</feature>
<sequence>MEPTGQTASRKLTIGVLELQGDFFEHERMLEKCGLAVKGIRQRRHFVDEHGLILVDGLVIPGGESTTIGKLLRELDMLDVIRAAVEAPFYLPVLGTCAGCILLARRIKNYDDQPRVGCLDIEVERNAYGPQIESFECHVQNERAFGTEPLRAVLIRAPVITEILDTSRVQVLASFRNSPIVVQEGNMLACTFHPELTGDARVHQRFVEIVKQYLVPERRLLC</sequence>
<dbReference type="AlphaFoldDB" id="A0A7J7IFE0"/>
<protein>
    <recommendedName>
        <fullName evidence="2">glutaminase</fullName>
        <ecNumber evidence="2">3.5.1.2</ecNumber>
    </recommendedName>
</protein>
<dbReference type="PROSITE" id="PS01236">
    <property type="entry name" value="PDXT_SNO_1"/>
    <property type="match status" value="1"/>
</dbReference>
<dbReference type="NCBIfam" id="TIGR03800">
    <property type="entry name" value="PLP_synth_Pdx2"/>
    <property type="match status" value="1"/>
</dbReference>
<dbReference type="Gene3D" id="3.40.50.880">
    <property type="match status" value="1"/>
</dbReference>
<dbReference type="FunFam" id="3.40.50.880:FF:000010">
    <property type="entry name" value="uncharacterized protein LOC100176842 isoform X2"/>
    <property type="match status" value="1"/>
</dbReference>
<evidence type="ECO:0000256" key="3">
    <source>
        <dbReference type="ARBA" id="ARBA00022801"/>
    </source>
</evidence>
<dbReference type="Pfam" id="PF01174">
    <property type="entry name" value="SNO"/>
    <property type="match status" value="1"/>
</dbReference>
<dbReference type="EC" id="3.5.1.2" evidence="2"/>
<dbReference type="InterPro" id="IPR029062">
    <property type="entry name" value="Class_I_gatase-like"/>
</dbReference>
<evidence type="ECO:0000256" key="4">
    <source>
        <dbReference type="ARBA" id="ARBA00022898"/>
    </source>
</evidence>
<feature type="active site" description="Charge relay system" evidence="8">
    <location>
        <position position="193"/>
    </location>
</feature>
<dbReference type="GO" id="GO:0005829">
    <property type="term" value="C:cytosol"/>
    <property type="evidence" value="ECO:0007669"/>
    <property type="project" value="TreeGrafter"/>
</dbReference>
<evidence type="ECO:0000256" key="5">
    <source>
        <dbReference type="ARBA" id="ARBA00022962"/>
    </source>
</evidence>